<feature type="compositionally biased region" description="Pro residues" evidence="10">
    <location>
        <begin position="8"/>
        <end position="27"/>
    </location>
</feature>
<dbReference type="InterPro" id="IPR036236">
    <property type="entry name" value="Znf_C2H2_sf"/>
</dbReference>
<dbReference type="GO" id="GO:0031519">
    <property type="term" value="C:PcG protein complex"/>
    <property type="evidence" value="ECO:0007669"/>
    <property type="project" value="TreeGrafter"/>
</dbReference>
<evidence type="ECO:0000256" key="2">
    <source>
        <dbReference type="ARBA" id="ARBA00022723"/>
    </source>
</evidence>
<dbReference type="Gene3D" id="3.30.160.60">
    <property type="entry name" value="Classic Zinc Finger"/>
    <property type="match status" value="2"/>
</dbReference>
<reference evidence="12 13" key="1">
    <citation type="submission" date="2016-06" db="EMBL/GenBank/DDBJ databases">
        <title>Evolution of pathogenesis and genome organization in the Tremellales.</title>
        <authorList>
            <person name="Cuomo C."/>
            <person name="Litvintseva A."/>
            <person name="Heitman J."/>
            <person name="Chen Y."/>
            <person name="Sun S."/>
            <person name="Springer D."/>
            <person name="Dromer F."/>
            <person name="Young S."/>
            <person name="Zeng Q."/>
            <person name="Chapman S."/>
            <person name="Gujja S."/>
            <person name="Saif S."/>
            <person name="Birren B."/>
        </authorList>
    </citation>
    <scope>NUCLEOTIDE SEQUENCE [LARGE SCALE GENOMIC DNA]</scope>
    <source>
        <strain evidence="12 13">CBS 7118</strain>
    </source>
</reference>
<evidence type="ECO:0000256" key="5">
    <source>
        <dbReference type="ARBA" id="ARBA00022833"/>
    </source>
</evidence>
<feature type="region of interest" description="Disordered" evidence="10">
    <location>
        <begin position="1"/>
        <end position="116"/>
    </location>
</feature>
<keyword evidence="5" id="KW-0862">Zinc</keyword>
<comment type="caution">
    <text evidence="12">The sequence shown here is derived from an EMBL/GenBank/DDBJ whole genome shotgun (WGS) entry which is preliminary data.</text>
</comment>
<keyword evidence="7" id="KW-0804">Transcription</keyword>
<evidence type="ECO:0000313" key="12">
    <source>
        <dbReference type="EMBL" id="ODO06470.1"/>
    </source>
</evidence>
<feature type="domain" description="C2H2-type" evidence="11">
    <location>
        <begin position="118"/>
        <end position="145"/>
    </location>
</feature>
<dbReference type="EMBL" id="AWGH01000003">
    <property type="protein sequence ID" value="ODO06470.1"/>
    <property type="molecule type" value="Genomic_DNA"/>
</dbReference>
<dbReference type="Pfam" id="PF00096">
    <property type="entry name" value="zf-C2H2"/>
    <property type="match status" value="2"/>
</dbReference>
<feature type="domain" description="C2H2-type" evidence="11">
    <location>
        <begin position="146"/>
        <end position="170"/>
    </location>
</feature>
<keyword evidence="4 9" id="KW-0863">Zinc-finger</keyword>
<dbReference type="RefSeq" id="XP_019034570.1">
    <property type="nucleotide sequence ID" value="XM_019173865.1"/>
</dbReference>
<keyword evidence="6" id="KW-0805">Transcription regulation</keyword>
<dbReference type="GO" id="GO:0008270">
    <property type="term" value="F:zinc ion binding"/>
    <property type="evidence" value="ECO:0007669"/>
    <property type="project" value="UniProtKB-KW"/>
</dbReference>
<gene>
    <name evidence="12" type="ORF">L198_01702</name>
</gene>
<protein>
    <submittedName>
        <fullName evidence="12">Transcriptional regulator Nrg1</fullName>
    </submittedName>
</protein>
<dbReference type="PANTHER" id="PTHR14003">
    <property type="entry name" value="TRANSCRIPTIONAL REPRESSOR PROTEIN YY"/>
    <property type="match status" value="1"/>
</dbReference>
<proteinExistence type="predicted"/>
<dbReference type="SMART" id="SM00355">
    <property type="entry name" value="ZnF_C2H2"/>
    <property type="match status" value="2"/>
</dbReference>
<evidence type="ECO:0000256" key="9">
    <source>
        <dbReference type="PROSITE-ProRule" id="PRU00042"/>
    </source>
</evidence>
<dbReference type="GO" id="GO:0005667">
    <property type="term" value="C:transcription regulator complex"/>
    <property type="evidence" value="ECO:0007669"/>
    <property type="project" value="TreeGrafter"/>
</dbReference>
<dbReference type="GO" id="GO:0000978">
    <property type="term" value="F:RNA polymerase II cis-regulatory region sequence-specific DNA binding"/>
    <property type="evidence" value="ECO:0007669"/>
    <property type="project" value="TreeGrafter"/>
</dbReference>
<dbReference type="GO" id="GO:0000785">
    <property type="term" value="C:chromatin"/>
    <property type="evidence" value="ECO:0007669"/>
    <property type="project" value="TreeGrafter"/>
</dbReference>
<keyword evidence="8" id="KW-0539">Nucleus</keyword>
<evidence type="ECO:0000256" key="10">
    <source>
        <dbReference type="SAM" id="MobiDB-lite"/>
    </source>
</evidence>
<name>A0A1E3K046_9TREE</name>
<feature type="compositionally biased region" description="Low complexity" evidence="10">
    <location>
        <begin position="254"/>
        <end position="270"/>
    </location>
</feature>
<organism evidence="12 13">
    <name type="scientific">Cryptococcus wingfieldii CBS 7118</name>
    <dbReference type="NCBI Taxonomy" id="1295528"/>
    <lineage>
        <taxon>Eukaryota</taxon>
        <taxon>Fungi</taxon>
        <taxon>Dikarya</taxon>
        <taxon>Basidiomycota</taxon>
        <taxon>Agaricomycotina</taxon>
        <taxon>Tremellomycetes</taxon>
        <taxon>Tremellales</taxon>
        <taxon>Cryptococcaceae</taxon>
        <taxon>Cryptococcus</taxon>
    </lineage>
</organism>
<keyword evidence="13" id="KW-1185">Reference proteome</keyword>
<feature type="compositionally biased region" description="Gly residues" evidence="10">
    <location>
        <begin position="368"/>
        <end position="386"/>
    </location>
</feature>
<evidence type="ECO:0000256" key="1">
    <source>
        <dbReference type="ARBA" id="ARBA00004123"/>
    </source>
</evidence>
<sequence length="401" mass="42150">MSDASPSHRPPAHIPPIYSPAPYPQPAPVTAAQGPPRLPTLTPMPDSASTTHSFAADLSMGSVKTEDSASVGEPNGQTVQMQALQQQQSMQQPQQGGPQGLKGKNGATGPADNKPKPHVCNVCQRGFTTGGHLQRHQRIHTGVKAFKCPFPGCETRTSRQDNLQQHYRTHLSPTLRRGSGSAARAAVNAAMEAAGLKSSTARQPRKSKSATGTPTSASTPHFPSPYPPQAGPNPYAPYMYDQAHYPPPYPIPPSMSMAQPPSASSSRVPSPTNPNGHPQHAHAQLPPAHQPSFFAQPHYTQQYPSYAVPPQHQQTYRYPAGTMGYAPAPGGYAHHGLYGTGMPEQGHMYNPMQFQHREGSYGLPAAAYGGGGGGGGGGGSGGGGGQAQRSPTANGYGHPRR</sequence>
<feature type="compositionally biased region" description="Pro residues" evidence="10">
    <location>
        <begin position="222"/>
        <end position="235"/>
    </location>
</feature>
<feature type="region of interest" description="Disordered" evidence="10">
    <location>
        <begin position="193"/>
        <end position="293"/>
    </location>
</feature>
<keyword evidence="3" id="KW-0677">Repeat</keyword>
<dbReference type="GO" id="GO:0000981">
    <property type="term" value="F:DNA-binding transcription factor activity, RNA polymerase II-specific"/>
    <property type="evidence" value="ECO:0007669"/>
    <property type="project" value="TreeGrafter"/>
</dbReference>
<feature type="region of interest" description="Disordered" evidence="10">
    <location>
        <begin position="362"/>
        <end position="401"/>
    </location>
</feature>
<dbReference type="SUPFAM" id="SSF57667">
    <property type="entry name" value="beta-beta-alpha zinc fingers"/>
    <property type="match status" value="1"/>
</dbReference>
<evidence type="ECO:0000313" key="13">
    <source>
        <dbReference type="Proteomes" id="UP000094819"/>
    </source>
</evidence>
<comment type="subcellular location">
    <subcellularLocation>
        <location evidence="1">Nucleus</location>
    </subcellularLocation>
</comment>
<evidence type="ECO:0000256" key="6">
    <source>
        <dbReference type="ARBA" id="ARBA00023015"/>
    </source>
</evidence>
<dbReference type="PANTHER" id="PTHR14003:SF19">
    <property type="entry name" value="YY2 TRANSCRIPTION FACTOR"/>
    <property type="match status" value="1"/>
</dbReference>
<feature type="compositionally biased region" description="Low complexity" evidence="10">
    <location>
        <begin position="76"/>
        <end position="107"/>
    </location>
</feature>
<dbReference type="PROSITE" id="PS00028">
    <property type="entry name" value="ZINC_FINGER_C2H2_1"/>
    <property type="match status" value="1"/>
</dbReference>
<evidence type="ECO:0000256" key="8">
    <source>
        <dbReference type="ARBA" id="ARBA00023242"/>
    </source>
</evidence>
<dbReference type="GeneID" id="30190915"/>
<dbReference type="PROSITE" id="PS50157">
    <property type="entry name" value="ZINC_FINGER_C2H2_2"/>
    <property type="match status" value="2"/>
</dbReference>
<dbReference type="InterPro" id="IPR013087">
    <property type="entry name" value="Znf_C2H2_type"/>
</dbReference>
<evidence type="ECO:0000256" key="4">
    <source>
        <dbReference type="ARBA" id="ARBA00022771"/>
    </source>
</evidence>
<feature type="compositionally biased region" description="Low complexity" evidence="10">
    <location>
        <begin position="209"/>
        <end position="220"/>
    </location>
</feature>
<dbReference type="FunFam" id="3.30.160.60:FF:000286">
    <property type="entry name" value="Zinc finger protein 770"/>
    <property type="match status" value="1"/>
</dbReference>
<dbReference type="OrthoDB" id="654211at2759"/>
<keyword evidence="2" id="KW-0479">Metal-binding</keyword>
<dbReference type="Proteomes" id="UP000094819">
    <property type="component" value="Unassembled WGS sequence"/>
</dbReference>
<accession>A0A1E3K046</accession>
<evidence type="ECO:0000259" key="11">
    <source>
        <dbReference type="PROSITE" id="PS50157"/>
    </source>
</evidence>
<evidence type="ECO:0000256" key="7">
    <source>
        <dbReference type="ARBA" id="ARBA00023163"/>
    </source>
</evidence>
<dbReference type="AlphaFoldDB" id="A0A1E3K046"/>
<evidence type="ECO:0000256" key="3">
    <source>
        <dbReference type="ARBA" id="ARBA00022737"/>
    </source>
</evidence>